<comment type="subcellular location">
    <subcellularLocation>
        <location evidence="1">Cell membrane</location>
        <topology evidence="1">Multi-pass membrane protein</topology>
    </subcellularLocation>
    <subcellularLocation>
        <location evidence="6">Membrane</location>
        <topology evidence="6">Multi-pass membrane protein</topology>
    </subcellularLocation>
</comment>
<feature type="transmembrane region" description="Helical" evidence="7">
    <location>
        <begin position="6"/>
        <end position="27"/>
    </location>
</feature>
<keyword evidence="2" id="KW-1003">Cell membrane</keyword>
<evidence type="ECO:0000256" key="3">
    <source>
        <dbReference type="ARBA" id="ARBA00022692"/>
    </source>
</evidence>
<accession>A0A9E6MY38</accession>
<keyword evidence="3 7" id="KW-0812">Transmembrane</keyword>
<dbReference type="Proteomes" id="UP000683551">
    <property type="component" value="Chromosome"/>
</dbReference>
<evidence type="ECO:0000256" key="5">
    <source>
        <dbReference type="ARBA" id="ARBA00023136"/>
    </source>
</evidence>
<proteinExistence type="inferred from homology"/>
<dbReference type="GO" id="GO:0017038">
    <property type="term" value="P:protein import"/>
    <property type="evidence" value="ECO:0007669"/>
    <property type="project" value="TreeGrafter"/>
</dbReference>
<dbReference type="GO" id="GO:0005886">
    <property type="term" value="C:plasma membrane"/>
    <property type="evidence" value="ECO:0007669"/>
    <property type="project" value="UniProtKB-SubCell"/>
</dbReference>
<dbReference type="AlphaFoldDB" id="A0A9E6MY38"/>
<feature type="transmembrane region" description="Helical" evidence="7">
    <location>
        <begin position="107"/>
        <end position="131"/>
    </location>
</feature>
<dbReference type="EMBL" id="CP071137">
    <property type="protein sequence ID" value="QWY77884.1"/>
    <property type="molecule type" value="Genomic_DNA"/>
</dbReference>
<keyword evidence="6" id="KW-0813">Transport</keyword>
<comment type="similarity">
    <text evidence="6">Belongs to the exbB/tolQ family.</text>
</comment>
<evidence type="ECO:0000313" key="9">
    <source>
        <dbReference type="EMBL" id="QWY77884.1"/>
    </source>
</evidence>
<evidence type="ECO:0000256" key="1">
    <source>
        <dbReference type="ARBA" id="ARBA00004651"/>
    </source>
</evidence>
<dbReference type="OrthoDB" id="4045at2"/>
<dbReference type="PANTHER" id="PTHR30625">
    <property type="entry name" value="PROTEIN TOLQ"/>
    <property type="match status" value="1"/>
</dbReference>
<evidence type="ECO:0000256" key="2">
    <source>
        <dbReference type="ARBA" id="ARBA00022475"/>
    </source>
</evidence>
<name>A0A9E6MY38_9PROT</name>
<feature type="domain" description="MotA/TolQ/ExbB proton channel" evidence="8">
    <location>
        <begin position="68"/>
        <end position="184"/>
    </location>
</feature>
<keyword evidence="5 7" id="KW-0472">Membrane</keyword>
<dbReference type="PANTHER" id="PTHR30625:SF11">
    <property type="entry name" value="MOTA_TOLQ_EXBB PROTON CHANNEL DOMAIN-CONTAINING PROTEIN"/>
    <property type="match status" value="1"/>
</dbReference>
<organism evidence="9 10">
    <name type="scientific">Ferrovum myxofaciens</name>
    <dbReference type="NCBI Taxonomy" id="416213"/>
    <lineage>
        <taxon>Bacteria</taxon>
        <taxon>Pseudomonadati</taxon>
        <taxon>Pseudomonadota</taxon>
        <taxon>Betaproteobacteria</taxon>
        <taxon>Ferrovales</taxon>
        <taxon>Ferrovaceae</taxon>
        <taxon>Ferrovum</taxon>
    </lineage>
</organism>
<gene>
    <name evidence="9" type="ORF">JZL65_01995</name>
</gene>
<evidence type="ECO:0000259" key="8">
    <source>
        <dbReference type="Pfam" id="PF01618"/>
    </source>
</evidence>
<dbReference type="InterPro" id="IPR002898">
    <property type="entry name" value="MotA_ExbB_proton_chnl"/>
</dbReference>
<sequence>MDSGLMAAGWPSFLLLGVSVGALAIIVERFSVLRRKRVLPPGLLEEVLEEIGRSGVTPALVGRLSQGAPLARVLAAGLRNERHAREVMKEAIEEAGRAVVVDMDRAVGLLGTLATVSPLLGLLGTVLGLIVLFRGGASGDMSLLSQGIALALYNTAFGLIVAIPALIFYRFFRGRIERLSSDMEQQAIKLVEVLHGDRQP</sequence>
<evidence type="ECO:0000256" key="4">
    <source>
        <dbReference type="ARBA" id="ARBA00022989"/>
    </source>
</evidence>
<protein>
    <submittedName>
        <fullName evidence="9">MotA/TolQ/ExbB proton channel family protein</fullName>
    </submittedName>
</protein>
<evidence type="ECO:0000256" key="7">
    <source>
        <dbReference type="SAM" id="Phobius"/>
    </source>
</evidence>
<dbReference type="InterPro" id="IPR050790">
    <property type="entry name" value="ExbB/TolQ_transport"/>
</dbReference>
<dbReference type="Pfam" id="PF01618">
    <property type="entry name" value="MotA_ExbB"/>
    <property type="match status" value="1"/>
</dbReference>
<keyword evidence="4 7" id="KW-1133">Transmembrane helix</keyword>
<keyword evidence="6" id="KW-0653">Protein transport</keyword>
<evidence type="ECO:0000256" key="6">
    <source>
        <dbReference type="RuleBase" id="RU004057"/>
    </source>
</evidence>
<feature type="transmembrane region" description="Helical" evidence="7">
    <location>
        <begin position="151"/>
        <end position="172"/>
    </location>
</feature>
<evidence type="ECO:0000313" key="10">
    <source>
        <dbReference type="Proteomes" id="UP000683551"/>
    </source>
</evidence>
<reference evidence="9" key="1">
    <citation type="submission" date="2021-02" db="EMBL/GenBank/DDBJ databases">
        <title>Comparative genomics of Ferrovum myxofaciens strains, predominant extremophile bacteria forming large biofilm stalactites in acid mine ecosystems.</title>
        <authorList>
            <person name="Burkartova K."/>
            <person name="Ridl J."/>
            <person name="Pajer P."/>
            <person name="Falteisek L."/>
        </authorList>
    </citation>
    <scope>NUCLEOTIDE SEQUENCE</scope>
    <source>
        <strain evidence="9">MI1III</strain>
    </source>
</reference>